<dbReference type="CDD" id="cd08645">
    <property type="entry name" value="FMT_core_GART"/>
    <property type="match status" value="1"/>
</dbReference>
<dbReference type="EC" id="2.1.2.2" evidence="4"/>
<dbReference type="InterPro" id="IPR036477">
    <property type="entry name" value="Formyl_transf_N_sf"/>
</dbReference>
<dbReference type="HAMAP" id="MF_01930">
    <property type="entry name" value="PurN"/>
    <property type="match status" value="1"/>
</dbReference>
<comment type="catalytic activity">
    <reaction evidence="4">
        <text>N(1)-(5-phospho-beta-D-ribosyl)glycinamide + (6R)-10-formyltetrahydrofolate = N(2)-formyl-N(1)-(5-phospho-beta-D-ribosyl)glycinamide + (6S)-5,6,7,8-tetrahydrofolate + H(+)</text>
        <dbReference type="Rhea" id="RHEA:15053"/>
        <dbReference type="ChEBI" id="CHEBI:15378"/>
        <dbReference type="ChEBI" id="CHEBI:57453"/>
        <dbReference type="ChEBI" id="CHEBI:143788"/>
        <dbReference type="ChEBI" id="CHEBI:147286"/>
        <dbReference type="ChEBI" id="CHEBI:195366"/>
        <dbReference type="EC" id="2.1.2.2"/>
    </reaction>
</comment>
<evidence type="ECO:0000256" key="3">
    <source>
        <dbReference type="ARBA" id="ARBA00022755"/>
    </source>
</evidence>
<feature type="binding site" evidence="4">
    <location>
        <begin position="240"/>
        <end position="243"/>
    </location>
    <ligand>
        <name>(6R)-10-formyltetrahydrofolate</name>
        <dbReference type="ChEBI" id="CHEBI:195366"/>
    </ligand>
</feature>
<evidence type="ECO:0000256" key="1">
    <source>
        <dbReference type="ARBA" id="ARBA00005054"/>
    </source>
</evidence>
<comment type="caution">
    <text evidence="4">Lacks conserved residue(s) required for the propagation of feature annotation.</text>
</comment>
<comment type="caution">
    <text evidence="7">The sequence shown here is derived from an EMBL/GenBank/DDBJ whole genome shotgun (WGS) entry which is preliminary data.</text>
</comment>
<feature type="binding site" evidence="4">
    <location>
        <position position="215"/>
    </location>
    <ligand>
        <name>(6R)-10-formyltetrahydrofolate</name>
        <dbReference type="ChEBI" id="CHEBI:195366"/>
    </ligand>
</feature>
<dbReference type="PANTHER" id="PTHR43369">
    <property type="entry name" value="PHOSPHORIBOSYLGLYCINAMIDE FORMYLTRANSFERASE"/>
    <property type="match status" value="1"/>
</dbReference>
<organism evidence="7 8">
    <name type="scientific">Nakamurella leprariae</name>
    <dbReference type="NCBI Taxonomy" id="2803911"/>
    <lineage>
        <taxon>Bacteria</taxon>
        <taxon>Bacillati</taxon>
        <taxon>Actinomycetota</taxon>
        <taxon>Actinomycetes</taxon>
        <taxon>Nakamurellales</taxon>
        <taxon>Nakamurellaceae</taxon>
        <taxon>Nakamurella</taxon>
    </lineage>
</organism>
<feature type="site" description="Raises pKa of active site His" evidence="4">
    <location>
        <position position="295"/>
    </location>
</feature>
<dbReference type="InterPro" id="IPR004607">
    <property type="entry name" value="GART"/>
</dbReference>
<evidence type="ECO:0000313" key="8">
    <source>
        <dbReference type="Proteomes" id="UP000663792"/>
    </source>
</evidence>
<dbReference type="GO" id="GO:0006189">
    <property type="term" value="P:'de novo' IMP biosynthetic process"/>
    <property type="evidence" value="ECO:0007669"/>
    <property type="project" value="UniProtKB-UniRule"/>
</dbReference>
<evidence type="ECO:0000256" key="4">
    <source>
        <dbReference type="HAMAP-Rule" id="MF_01930"/>
    </source>
</evidence>
<dbReference type="Pfam" id="PF00551">
    <property type="entry name" value="Formyl_trans_N"/>
    <property type="match status" value="1"/>
</dbReference>
<dbReference type="SUPFAM" id="SSF53328">
    <property type="entry name" value="Formyltransferase"/>
    <property type="match status" value="1"/>
</dbReference>
<keyword evidence="2 4" id="KW-0808">Transferase</keyword>
<feature type="active site" description="Proton donor" evidence="4">
    <location>
        <position position="259"/>
    </location>
</feature>
<dbReference type="GO" id="GO:0004644">
    <property type="term" value="F:phosphoribosylglycinamide formyltransferase activity"/>
    <property type="evidence" value="ECO:0007669"/>
    <property type="project" value="UniProtKB-UniRule"/>
</dbReference>
<reference evidence="7" key="1">
    <citation type="submission" date="2021-01" db="EMBL/GenBank/DDBJ databases">
        <title>YIM 132084 draft genome.</title>
        <authorList>
            <person name="An D."/>
        </authorList>
    </citation>
    <scope>NUCLEOTIDE SEQUENCE</scope>
    <source>
        <strain evidence="7">YIM 132084</strain>
    </source>
</reference>
<dbReference type="Gene3D" id="3.40.50.170">
    <property type="entry name" value="Formyl transferase, N-terminal domain"/>
    <property type="match status" value="1"/>
</dbReference>
<proteinExistence type="inferred from homology"/>
<dbReference type="EMBL" id="JAERWK010000012">
    <property type="protein sequence ID" value="MBM9467641.1"/>
    <property type="molecule type" value="Genomic_DNA"/>
</dbReference>
<gene>
    <name evidence="4" type="primary">purN</name>
    <name evidence="7" type="ORF">JL106_10160</name>
</gene>
<protein>
    <recommendedName>
        <fullName evidence="4">Phosphoribosylglycinamide formyltransferase</fullName>
        <ecNumber evidence="4">2.1.2.2</ecNumber>
    </recommendedName>
    <alternativeName>
        <fullName evidence="4">5'-phosphoribosylglycinamide transformylase</fullName>
    </alternativeName>
    <alternativeName>
        <fullName evidence="4">GAR transformylase</fullName>
        <shortName evidence="4">GART</shortName>
    </alternativeName>
</protein>
<comment type="similarity">
    <text evidence="4">Belongs to the GART family.</text>
</comment>
<keyword evidence="3 4" id="KW-0658">Purine biosynthesis</keyword>
<evidence type="ECO:0000256" key="2">
    <source>
        <dbReference type="ARBA" id="ARBA00022679"/>
    </source>
</evidence>
<accession>A0A938Y7V2</accession>
<comment type="function">
    <text evidence="4">Catalyzes the transfer of a formyl group from 10-formyltetrahydrofolate to 5-phospho-ribosyl-glycinamide (GAR), producing 5-phospho-ribosyl-N-formylglycinamide (FGAR) and tetrahydrofolate.</text>
</comment>
<name>A0A938Y7V2_9ACTN</name>
<evidence type="ECO:0000256" key="5">
    <source>
        <dbReference type="SAM" id="MobiDB-lite"/>
    </source>
</evidence>
<feature type="region of interest" description="Disordered" evidence="5">
    <location>
        <begin position="1"/>
        <end position="150"/>
    </location>
</feature>
<feature type="binding site" evidence="4">
    <location>
        <position position="257"/>
    </location>
    <ligand>
        <name>(6R)-10-formyltetrahydrofolate</name>
        <dbReference type="ChEBI" id="CHEBI:195366"/>
    </ligand>
</feature>
<feature type="domain" description="Formyl transferase N-terminal" evidence="6">
    <location>
        <begin position="156"/>
        <end position="332"/>
    </location>
</feature>
<dbReference type="InterPro" id="IPR002376">
    <property type="entry name" value="Formyl_transf_N"/>
</dbReference>
<sequence length="350" mass="36474">MPRSFPSRTRIRLRSAGAVDRAAARTRRAARRRRVLGALTGPGRHRSGRAPRSLPRCGFPRCRPGVPATGPRGRRATTDRASWSGQADPGRTDQAGTELRRPPAASSATSGRRDREEAVPSPRPSAGEPSPTDRADEAGSADPADRAAPATEPVPIVVLASGSGTLLQALLDADGPRPYRIVAVGSDKSACQALDRAAAAGIDTFTVRVADHPDRAAWDLALARRCADFGARLVVLAGFMKLVGPGFLDAFPAAVVNAHPSLLPAFPGMSAPADALAHGVKLTGCTVFLVDTGVDAGPIVAQRAVPVADDDDVASLHERIKVAERSLLVDVVSAMTAAPYEVSGRKVKLG</sequence>
<keyword evidence="8" id="KW-1185">Reference proteome</keyword>
<dbReference type="Proteomes" id="UP000663792">
    <property type="component" value="Unassembled WGS sequence"/>
</dbReference>
<dbReference type="PANTHER" id="PTHR43369:SF2">
    <property type="entry name" value="PHOSPHORIBOSYLGLYCINAMIDE FORMYLTRANSFERASE"/>
    <property type="match status" value="1"/>
</dbReference>
<evidence type="ECO:0000259" key="6">
    <source>
        <dbReference type="Pfam" id="PF00551"/>
    </source>
</evidence>
<feature type="compositionally biased region" description="Basic residues" evidence="5">
    <location>
        <begin position="24"/>
        <end position="35"/>
    </location>
</feature>
<dbReference type="NCBIfam" id="TIGR00639">
    <property type="entry name" value="PurN"/>
    <property type="match status" value="1"/>
</dbReference>
<dbReference type="AlphaFoldDB" id="A0A938Y7V2"/>
<comment type="pathway">
    <text evidence="1 4">Purine metabolism; IMP biosynthesis via de novo pathway; N(2)-formyl-N(1)-(5-phospho-D-ribosyl)glycinamide from N(1)-(5-phospho-D-ribosyl)glycinamide (10-formyl THF route): step 1/1.</text>
</comment>
<dbReference type="GO" id="GO:0005829">
    <property type="term" value="C:cytosol"/>
    <property type="evidence" value="ECO:0007669"/>
    <property type="project" value="TreeGrafter"/>
</dbReference>
<evidence type="ECO:0000313" key="7">
    <source>
        <dbReference type="EMBL" id="MBM9467641.1"/>
    </source>
</evidence>